<dbReference type="GO" id="GO:0055085">
    <property type="term" value="P:transmembrane transport"/>
    <property type="evidence" value="ECO:0007669"/>
    <property type="project" value="InterPro"/>
</dbReference>
<dbReference type="RefSeq" id="WP_307201482.1">
    <property type="nucleotide sequence ID" value="NZ_JAUTAN010000001.1"/>
</dbReference>
<keyword evidence="7 8" id="KW-0472">Membrane</keyword>
<feature type="transmembrane region" description="Helical" evidence="8">
    <location>
        <begin position="140"/>
        <end position="159"/>
    </location>
</feature>
<evidence type="ECO:0000256" key="5">
    <source>
        <dbReference type="ARBA" id="ARBA00022692"/>
    </source>
</evidence>
<dbReference type="SUPFAM" id="SSF161098">
    <property type="entry name" value="MetI-like"/>
    <property type="match status" value="2"/>
</dbReference>
<dbReference type="Pfam" id="PF00528">
    <property type="entry name" value="BPD_transp_1"/>
    <property type="match status" value="2"/>
</dbReference>
<keyword evidence="2 8" id="KW-0813">Transport</keyword>
<feature type="domain" description="ABC transmembrane type-1" evidence="9">
    <location>
        <begin position="343"/>
        <end position="545"/>
    </location>
</feature>
<dbReference type="CDD" id="cd06261">
    <property type="entry name" value="TM_PBP2"/>
    <property type="match status" value="2"/>
</dbReference>
<feature type="transmembrane region" description="Helical" evidence="8">
    <location>
        <begin position="287"/>
        <end position="310"/>
    </location>
</feature>
<feature type="transmembrane region" description="Helical" evidence="8">
    <location>
        <begin position="12"/>
        <end position="38"/>
    </location>
</feature>
<protein>
    <submittedName>
        <fullName evidence="10">Thiamine transport system permease protein</fullName>
    </submittedName>
</protein>
<evidence type="ECO:0000259" key="9">
    <source>
        <dbReference type="PROSITE" id="PS50928"/>
    </source>
</evidence>
<feature type="transmembrane region" description="Helical" evidence="8">
    <location>
        <begin position="64"/>
        <end position="91"/>
    </location>
</feature>
<feature type="transmembrane region" description="Helical" evidence="8">
    <location>
        <begin position="463"/>
        <end position="484"/>
    </location>
</feature>
<evidence type="ECO:0000256" key="1">
    <source>
        <dbReference type="ARBA" id="ARBA00004429"/>
    </source>
</evidence>
<dbReference type="Proteomes" id="UP001239215">
    <property type="component" value="Unassembled WGS sequence"/>
</dbReference>
<dbReference type="AlphaFoldDB" id="A0AAJ1X1X8"/>
<evidence type="ECO:0000256" key="3">
    <source>
        <dbReference type="ARBA" id="ARBA00022475"/>
    </source>
</evidence>
<comment type="caution">
    <text evidence="10">The sequence shown here is derived from an EMBL/GenBank/DDBJ whole genome shotgun (WGS) entry which is preliminary data.</text>
</comment>
<keyword evidence="4" id="KW-0997">Cell inner membrane</keyword>
<feature type="transmembrane region" description="Helical" evidence="8">
    <location>
        <begin position="525"/>
        <end position="545"/>
    </location>
</feature>
<keyword evidence="5 8" id="KW-0812">Transmembrane</keyword>
<evidence type="ECO:0000313" key="10">
    <source>
        <dbReference type="EMBL" id="MDQ1105351.1"/>
    </source>
</evidence>
<comment type="subcellular location">
    <subcellularLocation>
        <location evidence="1">Cell inner membrane</location>
        <topology evidence="1">Multi-pass membrane protein</topology>
    </subcellularLocation>
    <subcellularLocation>
        <location evidence="8">Cell membrane</location>
        <topology evidence="8">Multi-pass membrane protein</topology>
    </subcellularLocation>
</comment>
<name>A0AAJ1X1X8_9ACTN</name>
<feature type="transmembrane region" description="Helical" evidence="8">
    <location>
        <begin position="347"/>
        <end position="368"/>
    </location>
</feature>
<dbReference type="EMBL" id="JAUTAN010000001">
    <property type="protein sequence ID" value="MDQ1105351.1"/>
    <property type="molecule type" value="Genomic_DNA"/>
</dbReference>
<feature type="transmembrane region" description="Helical" evidence="8">
    <location>
        <begin position="238"/>
        <end position="259"/>
    </location>
</feature>
<dbReference type="InterPro" id="IPR000515">
    <property type="entry name" value="MetI-like"/>
</dbReference>
<organism evidence="10 11">
    <name type="scientific">Nocardioides zeae</name>
    <dbReference type="NCBI Taxonomy" id="1457234"/>
    <lineage>
        <taxon>Bacteria</taxon>
        <taxon>Bacillati</taxon>
        <taxon>Actinomycetota</taxon>
        <taxon>Actinomycetes</taxon>
        <taxon>Propionibacteriales</taxon>
        <taxon>Nocardioidaceae</taxon>
        <taxon>Nocardioides</taxon>
    </lineage>
</organism>
<comment type="similarity">
    <text evidence="8">Belongs to the binding-protein-dependent transport system permease family.</text>
</comment>
<feature type="transmembrane region" description="Helical" evidence="8">
    <location>
        <begin position="420"/>
        <end position="442"/>
    </location>
</feature>
<accession>A0AAJ1X1X8</accession>
<dbReference type="Gene3D" id="1.10.3720.10">
    <property type="entry name" value="MetI-like"/>
    <property type="match status" value="2"/>
</dbReference>
<gene>
    <name evidence="10" type="ORF">QE405_002635</name>
</gene>
<dbReference type="PROSITE" id="PS50928">
    <property type="entry name" value="ABC_TM1"/>
    <property type="match status" value="2"/>
</dbReference>
<evidence type="ECO:0000256" key="2">
    <source>
        <dbReference type="ARBA" id="ARBA00022448"/>
    </source>
</evidence>
<feature type="transmembrane region" description="Helical" evidence="8">
    <location>
        <begin position="195"/>
        <end position="218"/>
    </location>
</feature>
<dbReference type="PANTHER" id="PTHR43357:SF4">
    <property type="entry name" value="INNER MEMBRANE ABC TRANSPORTER PERMEASE PROTEIN YDCV"/>
    <property type="match status" value="1"/>
</dbReference>
<evidence type="ECO:0000256" key="8">
    <source>
        <dbReference type="RuleBase" id="RU363032"/>
    </source>
</evidence>
<evidence type="ECO:0000256" key="4">
    <source>
        <dbReference type="ARBA" id="ARBA00022519"/>
    </source>
</evidence>
<feature type="transmembrane region" description="Helical" evidence="8">
    <location>
        <begin position="388"/>
        <end position="408"/>
    </location>
</feature>
<proteinExistence type="inferred from homology"/>
<dbReference type="PANTHER" id="PTHR43357">
    <property type="entry name" value="INNER MEMBRANE ABC TRANSPORTER PERMEASE PROTEIN YDCV"/>
    <property type="match status" value="1"/>
</dbReference>
<feature type="domain" description="ABC transmembrane type-1" evidence="9">
    <location>
        <begin position="65"/>
        <end position="259"/>
    </location>
</feature>
<sequence length="556" mass="57495">MARGDAALTRALRLLALAALPLGVVAVFFVLPVGAMLVRGLAPDGQLDPGGLLEVLGRDRTGRVLWFTLWSAALGTLLSLLLGLPVAYVLFRLAVPGARVLRALTLVPFVLPTVVVGAAFRALLGEGGLLAFLGWDGTPAAIVAALVFFNVSVVVRVVGGAWAGLDPRSEQAAAALGASPVRVLLTVTLPALRSALASAAAVVFLFCSTAFGVVLTLGGLRYATVETEIYLLTRAFDLPAAACLSLVQVVTVVALLALLGRLRGRAHGAVPVDRVPPRPRRPRRGDVPALVVTGLVVLATALPIAGLAAASFRVRGAWTLANYRALDEPGVTTALDVPVLTALRNSLQVAVDATWMALLLGLLVALVVTRRARTRPERVVRGLLDGFFMLPLGVSAVVLGFGLLVTVARPPLALRDEPLLVPLVQALVALPLVVRTLVPVLAGIDDRQRQAAASLGASPARTLLVVDLPVVWRPLLAAAGFAFATSLGEFGATSFLSRPDHPTLPVVIGRLLGSPGTTGAQSNPGMAMAAAVVLAATVTVVVLAVERLRVPSVGAV</sequence>
<evidence type="ECO:0000256" key="6">
    <source>
        <dbReference type="ARBA" id="ARBA00022989"/>
    </source>
</evidence>
<feature type="transmembrane region" description="Helical" evidence="8">
    <location>
        <begin position="103"/>
        <end position="120"/>
    </location>
</feature>
<evidence type="ECO:0000313" key="11">
    <source>
        <dbReference type="Proteomes" id="UP001239215"/>
    </source>
</evidence>
<reference evidence="10" key="1">
    <citation type="submission" date="2023-07" db="EMBL/GenBank/DDBJ databases">
        <title>Functional and genomic diversity of the sorghum phyllosphere microbiome.</title>
        <authorList>
            <person name="Shade A."/>
        </authorList>
    </citation>
    <scope>NUCLEOTIDE SEQUENCE</scope>
    <source>
        <strain evidence="10">SORGH_AS_1067</strain>
    </source>
</reference>
<keyword evidence="6 8" id="KW-1133">Transmembrane helix</keyword>
<keyword evidence="3" id="KW-1003">Cell membrane</keyword>
<dbReference type="GO" id="GO:0005886">
    <property type="term" value="C:plasma membrane"/>
    <property type="evidence" value="ECO:0007669"/>
    <property type="project" value="UniProtKB-SubCell"/>
</dbReference>
<dbReference type="InterPro" id="IPR035906">
    <property type="entry name" value="MetI-like_sf"/>
</dbReference>
<evidence type="ECO:0000256" key="7">
    <source>
        <dbReference type="ARBA" id="ARBA00023136"/>
    </source>
</evidence>